<protein>
    <submittedName>
        <fullName evidence="3">Uncharacterized protein</fullName>
    </submittedName>
</protein>
<name>A0A0L0S6G9_ALLM3</name>
<gene>
    <name evidence="3" type="ORF">AMAG_04927</name>
</gene>
<feature type="region of interest" description="Disordered" evidence="1">
    <location>
        <begin position="322"/>
        <end position="369"/>
    </location>
</feature>
<feature type="transmembrane region" description="Helical" evidence="2">
    <location>
        <begin position="211"/>
        <end position="232"/>
    </location>
</feature>
<dbReference type="Proteomes" id="UP000054350">
    <property type="component" value="Unassembled WGS sequence"/>
</dbReference>
<keyword evidence="4" id="KW-1185">Reference proteome</keyword>
<accession>A0A0L0S6G9</accession>
<keyword evidence="2" id="KW-0812">Transmembrane</keyword>
<sequence length="369" mass="38344">MANHLGADTQLLLSRASGLITCIPALMTTVEAVNCVLYQYRGRPLQRAILGSAVLSIAVDIVILVSVLGWLANPDEFPITAALVAINLGKRLHSIVTVHLTYLRSTAVLMPGGTAAAWRPWAAAYTGGYAVLSLATAVCQVAAYTTTDWDSVRARDSDLFKYGYRVFNVLAVLYYAVLAVYTDVSMLGVARTNPLLAKRFEHVRQFLNIRILLTYELVMLIVVVATLLVGIANPSVTASVYAEQLLLALITLNAALTVKAAASIPGDSLSWPSSSAGARNAGTAGRTAQWTGPGAVTSGGGGAAAGAPTLPAISVPPALTGTPVLSASTRTSPATTAAAPSGTVPDYDARTPDTVALLASEPHPRPGQP</sequence>
<feature type="region of interest" description="Disordered" evidence="1">
    <location>
        <begin position="272"/>
        <end position="303"/>
    </location>
</feature>
<feature type="transmembrane region" description="Helical" evidence="2">
    <location>
        <begin position="49"/>
        <end position="72"/>
    </location>
</feature>
<proteinExistence type="predicted"/>
<feature type="transmembrane region" description="Helical" evidence="2">
    <location>
        <begin position="122"/>
        <end position="146"/>
    </location>
</feature>
<dbReference type="AlphaFoldDB" id="A0A0L0S6G9"/>
<feature type="transmembrane region" description="Helical" evidence="2">
    <location>
        <begin position="12"/>
        <end position="37"/>
    </location>
</feature>
<dbReference type="VEuPathDB" id="FungiDB:AMAG_04927"/>
<dbReference type="OrthoDB" id="5575070at2759"/>
<reference evidence="4" key="2">
    <citation type="submission" date="2009-11" db="EMBL/GenBank/DDBJ databases">
        <title>The Genome Sequence of Allomyces macrogynus strain ATCC 38327.</title>
        <authorList>
            <consortium name="The Broad Institute Genome Sequencing Platform"/>
            <person name="Russ C."/>
            <person name="Cuomo C."/>
            <person name="Shea T."/>
            <person name="Young S.K."/>
            <person name="Zeng Q."/>
            <person name="Koehrsen M."/>
            <person name="Haas B."/>
            <person name="Borodovsky M."/>
            <person name="Guigo R."/>
            <person name="Alvarado L."/>
            <person name="Berlin A."/>
            <person name="Borenstein D."/>
            <person name="Chen Z."/>
            <person name="Engels R."/>
            <person name="Freedman E."/>
            <person name="Gellesch M."/>
            <person name="Goldberg J."/>
            <person name="Griggs A."/>
            <person name="Gujja S."/>
            <person name="Heiman D."/>
            <person name="Hepburn T."/>
            <person name="Howarth C."/>
            <person name="Jen D."/>
            <person name="Larson L."/>
            <person name="Lewis B."/>
            <person name="Mehta T."/>
            <person name="Park D."/>
            <person name="Pearson M."/>
            <person name="Roberts A."/>
            <person name="Saif S."/>
            <person name="Shenoy N."/>
            <person name="Sisk P."/>
            <person name="Stolte C."/>
            <person name="Sykes S."/>
            <person name="Walk T."/>
            <person name="White J."/>
            <person name="Yandava C."/>
            <person name="Burger G."/>
            <person name="Gray M.W."/>
            <person name="Holland P.W.H."/>
            <person name="King N."/>
            <person name="Lang F.B.F."/>
            <person name="Roger A.J."/>
            <person name="Ruiz-Trillo I."/>
            <person name="Lander E."/>
            <person name="Nusbaum C."/>
        </authorList>
    </citation>
    <scope>NUCLEOTIDE SEQUENCE [LARGE SCALE GENOMIC DNA]</scope>
    <source>
        <strain evidence="4">ATCC 38327</strain>
    </source>
</reference>
<keyword evidence="2" id="KW-0472">Membrane</keyword>
<feature type="transmembrane region" description="Helical" evidence="2">
    <location>
        <begin position="92"/>
        <end position="110"/>
    </location>
</feature>
<keyword evidence="2" id="KW-1133">Transmembrane helix</keyword>
<feature type="compositionally biased region" description="Low complexity" evidence="1">
    <location>
        <begin position="326"/>
        <end position="341"/>
    </location>
</feature>
<evidence type="ECO:0000256" key="1">
    <source>
        <dbReference type="SAM" id="MobiDB-lite"/>
    </source>
</evidence>
<evidence type="ECO:0000256" key="2">
    <source>
        <dbReference type="SAM" id="Phobius"/>
    </source>
</evidence>
<reference evidence="3 4" key="1">
    <citation type="submission" date="2009-11" db="EMBL/GenBank/DDBJ databases">
        <title>Annotation of Allomyces macrogynus ATCC 38327.</title>
        <authorList>
            <consortium name="The Broad Institute Genome Sequencing Platform"/>
            <person name="Russ C."/>
            <person name="Cuomo C."/>
            <person name="Burger G."/>
            <person name="Gray M.W."/>
            <person name="Holland P.W.H."/>
            <person name="King N."/>
            <person name="Lang F.B.F."/>
            <person name="Roger A.J."/>
            <person name="Ruiz-Trillo I."/>
            <person name="Young S.K."/>
            <person name="Zeng Q."/>
            <person name="Gargeya S."/>
            <person name="Fitzgerald M."/>
            <person name="Haas B."/>
            <person name="Abouelleil A."/>
            <person name="Alvarado L."/>
            <person name="Arachchi H.M."/>
            <person name="Berlin A."/>
            <person name="Chapman S.B."/>
            <person name="Gearin G."/>
            <person name="Goldberg J."/>
            <person name="Griggs A."/>
            <person name="Gujja S."/>
            <person name="Hansen M."/>
            <person name="Heiman D."/>
            <person name="Howarth C."/>
            <person name="Larimer J."/>
            <person name="Lui A."/>
            <person name="MacDonald P.J.P."/>
            <person name="McCowen C."/>
            <person name="Montmayeur A."/>
            <person name="Murphy C."/>
            <person name="Neiman D."/>
            <person name="Pearson M."/>
            <person name="Priest M."/>
            <person name="Roberts A."/>
            <person name="Saif S."/>
            <person name="Shea T."/>
            <person name="Sisk P."/>
            <person name="Stolte C."/>
            <person name="Sykes S."/>
            <person name="Wortman J."/>
            <person name="Nusbaum C."/>
            <person name="Birren B."/>
        </authorList>
    </citation>
    <scope>NUCLEOTIDE SEQUENCE [LARGE SCALE GENOMIC DNA]</scope>
    <source>
        <strain evidence="3 4">ATCC 38327</strain>
    </source>
</reference>
<feature type="transmembrane region" description="Helical" evidence="2">
    <location>
        <begin position="166"/>
        <end position="190"/>
    </location>
</feature>
<feature type="compositionally biased region" description="Low complexity" evidence="1">
    <location>
        <begin position="273"/>
        <end position="296"/>
    </location>
</feature>
<evidence type="ECO:0000313" key="4">
    <source>
        <dbReference type="Proteomes" id="UP000054350"/>
    </source>
</evidence>
<evidence type="ECO:0000313" key="3">
    <source>
        <dbReference type="EMBL" id="KNE58107.1"/>
    </source>
</evidence>
<organism evidence="3 4">
    <name type="scientific">Allomyces macrogynus (strain ATCC 38327)</name>
    <name type="common">Allomyces javanicus var. macrogynus</name>
    <dbReference type="NCBI Taxonomy" id="578462"/>
    <lineage>
        <taxon>Eukaryota</taxon>
        <taxon>Fungi</taxon>
        <taxon>Fungi incertae sedis</taxon>
        <taxon>Blastocladiomycota</taxon>
        <taxon>Blastocladiomycetes</taxon>
        <taxon>Blastocladiales</taxon>
        <taxon>Blastocladiaceae</taxon>
        <taxon>Allomyces</taxon>
    </lineage>
</organism>
<dbReference type="EMBL" id="GG745332">
    <property type="protein sequence ID" value="KNE58107.1"/>
    <property type="molecule type" value="Genomic_DNA"/>
</dbReference>